<evidence type="ECO:0000256" key="3">
    <source>
        <dbReference type="SAM" id="MobiDB-lite"/>
    </source>
</evidence>
<dbReference type="PROSITE" id="PS00233">
    <property type="entry name" value="CHIT_BIND_RR_1"/>
    <property type="match status" value="1"/>
</dbReference>
<comment type="caution">
    <text evidence="5">The sequence shown here is derived from an EMBL/GenBank/DDBJ whole genome shotgun (WGS) entry which is preliminary data.</text>
</comment>
<dbReference type="InterPro" id="IPR050468">
    <property type="entry name" value="Cuticle_Struct_Prot"/>
</dbReference>
<dbReference type="PROSITE" id="PS51155">
    <property type="entry name" value="CHIT_BIND_RR_2"/>
    <property type="match status" value="1"/>
</dbReference>
<dbReference type="InterPro" id="IPR000618">
    <property type="entry name" value="Insect_cuticle"/>
</dbReference>
<proteinExistence type="predicted"/>
<feature type="transmembrane region" description="Helical" evidence="4">
    <location>
        <begin position="21"/>
        <end position="43"/>
    </location>
</feature>
<keyword evidence="4" id="KW-0472">Membrane</keyword>
<keyword evidence="6" id="KW-1185">Reference proteome</keyword>
<name>A0ABQ8TSC2_PERAM</name>
<evidence type="ECO:0000313" key="6">
    <source>
        <dbReference type="Proteomes" id="UP001148838"/>
    </source>
</evidence>
<reference evidence="5 6" key="1">
    <citation type="journal article" date="2022" name="Allergy">
        <title>Genome assembly and annotation of Periplaneta americana reveal a comprehensive cockroach allergen profile.</title>
        <authorList>
            <person name="Wang L."/>
            <person name="Xiong Q."/>
            <person name="Saelim N."/>
            <person name="Wang L."/>
            <person name="Nong W."/>
            <person name="Wan A.T."/>
            <person name="Shi M."/>
            <person name="Liu X."/>
            <person name="Cao Q."/>
            <person name="Hui J.H.L."/>
            <person name="Sookrung N."/>
            <person name="Leung T.F."/>
            <person name="Tungtrongchitr A."/>
            <person name="Tsui S.K.W."/>
        </authorList>
    </citation>
    <scope>NUCLEOTIDE SEQUENCE [LARGE SCALE GENOMIC DNA]</scope>
    <source>
        <strain evidence="5">PWHHKU_190912</strain>
    </source>
</reference>
<dbReference type="PRINTS" id="PR00947">
    <property type="entry name" value="CUTICLE"/>
</dbReference>
<dbReference type="EMBL" id="JAJSOF020000003">
    <property type="protein sequence ID" value="KAJ4449575.1"/>
    <property type="molecule type" value="Genomic_DNA"/>
</dbReference>
<dbReference type="InterPro" id="IPR031311">
    <property type="entry name" value="CHIT_BIND_RR_consensus"/>
</dbReference>
<evidence type="ECO:0000256" key="1">
    <source>
        <dbReference type="ARBA" id="ARBA00022460"/>
    </source>
</evidence>
<feature type="region of interest" description="Disordered" evidence="3">
    <location>
        <begin position="158"/>
        <end position="181"/>
    </location>
</feature>
<keyword evidence="1 2" id="KW-0193">Cuticle</keyword>
<keyword evidence="4" id="KW-1133">Transmembrane helix</keyword>
<accession>A0ABQ8TSC2</accession>
<organism evidence="5 6">
    <name type="scientific">Periplaneta americana</name>
    <name type="common">American cockroach</name>
    <name type="synonym">Blatta americana</name>
    <dbReference type="NCBI Taxonomy" id="6978"/>
    <lineage>
        <taxon>Eukaryota</taxon>
        <taxon>Metazoa</taxon>
        <taxon>Ecdysozoa</taxon>
        <taxon>Arthropoda</taxon>
        <taxon>Hexapoda</taxon>
        <taxon>Insecta</taxon>
        <taxon>Pterygota</taxon>
        <taxon>Neoptera</taxon>
        <taxon>Polyneoptera</taxon>
        <taxon>Dictyoptera</taxon>
        <taxon>Blattodea</taxon>
        <taxon>Blattoidea</taxon>
        <taxon>Blattidae</taxon>
        <taxon>Blattinae</taxon>
        <taxon>Periplaneta</taxon>
    </lineage>
</organism>
<evidence type="ECO:0000256" key="2">
    <source>
        <dbReference type="PROSITE-ProRule" id="PRU00497"/>
    </source>
</evidence>
<protein>
    <submittedName>
        <fullName evidence="5">Uncharacterized protein</fullName>
    </submittedName>
</protein>
<dbReference type="PANTHER" id="PTHR10380:SF173">
    <property type="entry name" value="CUTICULAR PROTEIN 47EF, ISOFORM C-RELATED"/>
    <property type="match status" value="1"/>
</dbReference>
<evidence type="ECO:0000313" key="5">
    <source>
        <dbReference type="EMBL" id="KAJ4449575.1"/>
    </source>
</evidence>
<evidence type="ECO:0000256" key="4">
    <source>
        <dbReference type="SAM" id="Phobius"/>
    </source>
</evidence>
<dbReference type="PANTHER" id="PTHR10380">
    <property type="entry name" value="CUTICLE PROTEIN"/>
    <property type="match status" value="1"/>
</dbReference>
<dbReference type="Proteomes" id="UP001148838">
    <property type="component" value="Unassembled WGS sequence"/>
</dbReference>
<gene>
    <name evidence="5" type="ORF">ANN_00977</name>
</gene>
<dbReference type="Pfam" id="PF00379">
    <property type="entry name" value="Chitin_bind_4"/>
    <property type="match status" value="1"/>
</dbReference>
<keyword evidence="4" id="KW-0812">Transmembrane</keyword>
<sequence>MHQPSRAGHDGRDSRLDLCKWGGARIFTGNVLVLALAAAVFAAPQRGGVPQPSGRAAQTAAILRQANDIEDNGSYKFSYETENGIAVQEEGTIKSLGQQGEAAVVQGAFAFTSPEGYPVKVTYIADENGFRAEGAHLPTSPPIPDYILRALDYIRAHPEENDGDQPLNRGSPNRGVPNRRF</sequence>